<sequence length="158" mass="17708">MRLQRPLYTRKPVRQIRLRVITEDLPDGAWVDVTDLQLQPGEAATGVTVNPREAGTTAGRTQYRNGVAHDGMEIVALANIDRATPARLEVRSARGHTRIGSYRFGELNGTPAYADARTHRASHGHGRPPVVTARSDLYLRTKLNNRAHLRLTWEDREP</sequence>
<gene>
    <name evidence="1" type="ORF">M3B43_07380</name>
</gene>
<dbReference type="EMBL" id="JALXMO010000016">
    <property type="protein sequence ID" value="MCT1607149.1"/>
    <property type="molecule type" value="Genomic_DNA"/>
</dbReference>
<dbReference type="Proteomes" id="UP001205046">
    <property type="component" value="Unassembled WGS sequence"/>
</dbReference>
<keyword evidence="2" id="KW-1185">Reference proteome</keyword>
<organism evidence="1 2">
    <name type="scientific">Nesterenkonia massiliensis</name>
    <dbReference type="NCBI Taxonomy" id="1232429"/>
    <lineage>
        <taxon>Bacteria</taxon>
        <taxon>Bacillati</taxon>
        <taxon>Actinomycetota</taxon>
        <taxon>Actinomycetes</taxon>
        <taxon>Micrococcales</taxon>
        <taxon>Micrococcaceae</taxon>
        <taxon>Nesterenkonia</taxon>
    </lineage>
</organism>
<evidence type="ECO:0000313" key="2">
    <source>
        <dbReference type="Proteomes" id="UP001205046"/>
    </source>
</evidence>
<proteinExistence type="predicted"/>
<dbReference type="RefSeq" id="WP_260073155.1">
    <property type="nucleotide sequence ID" value="NZ_JALXMO010000016.1"/>
</dbReference>
<reference evidence="1 2" key="1">
    <citation type="submission" date="2022-04" db="EMBL/GenBank/DDBJ databases">
        <title>Human microbiome associated bacterial genomes.</title>
        <authorList>
            <person name="Sandstrom S."/>
            <person name="Salamzade R."/>
            <person name="Kalan L.R."/>
        </authorList>
    </citation>
    <scope>NUCLEOTIDE SEQUENCE [LARGE SCALE GENOMIC DNA]</scope>
    <source>
        <strain evidence="2">p3-SID767</strain>
    </source>
</reference>
<accession>A0ABT2HR20</accession>
<protein>
    <submittedName>
        <fullName evidence="1">Uncharacterized protein</fullName>
    </submittedName>
</protein>
<comment type="caution">
    <text evidence="1">The sequence shown here is derived from an EMBL/GenBank/DDBJ whole genome shotgun (WGS) entry which is preliminary data.</text>
</comment>
<name>A0ABT2HR20_9MICC</name>
<evidence type="ECO:0000313" key="1">
    <source>
        <dbReference type="EMBL" id="MCT1607149.1"/>
    </source>
</evidence>